<feature type="domain" description="RanBP2-type" evidence="6">
    <location>
        <begin position="152"/>
        <end position="175"/>
    </location>
</feature>
<dbReference type="Proteomes" id="UP000594261">
    <property type="component" value="Chromosome 3"/>
</dbReference>
<dbReference type="GO" id="GO:0005737">
    <property type="term" value="C:cytoplasm"/>
    <property type="evidence" value="ECO:0007669"/>
    <property type="project" value="TreeGrafter"/>
</dbReference>
<reference evidence="7" key="2">
    <citation type="submission" date="2021-01" db="UniProtKB">
        <authorList>
            <consortium name="EnsemblPlants"/>
        </authorList>
    </citation>
    <scope>IDENTIFICATION</scope>
</reference>
<dbReference type="PROSITE" id="PS01358">
    <property type="entry name" value="ZF_RANBP2_1"/>
    <property type="match status" value="2"/>
</dbReference>
<dbReference type="EnsemblPlants" id="QL03p035510:mrna">
    <property type="protein sequence ID" value="QL03p035510:mrna"/>
    <property type="gene ID" value="QL03p035510"/>
</dbReference>
<dbReference type="PANTHER" id="PTHR23111:SF23">
    <property type="entry name" value="RAN BP2_NZF ZINC FINGER-LIKE SUPERFAMILY PROTEIN"/>
    <property type="match status" value="1"/>
</dbReference>
<evidence type="ECO:0000313" key="7">
    <source>
        <dbReference type="EnsemblPlants" id="QL03p035510:mrna"/>
    </source>
</evidence>
<evidence type="ECO:0000256" key="3">
    <source>
        <dbReference type="ARBA" id="ARBA00022833"/>
    </source>
</evidence>
<dbReference type="AlphaFoldDB" id="A0A7N2L7L6"/>
<evidence type="ECO:0000313" key="8">
    <source>
        <dbReference type="Proteomes" id="UP000594261"/>
    </source>
</evidence>
<organism evidence="7 8">
    <name type="scientific">Quercus lobata</name>
    <name type="common">Valley oak</name>
    <dbReference type="NCBI Taxonomy" id="97700"/>
    <lineage>
        <taxon>Eukaryota</taxon>
        <taxon>Viridiplantae</taxon>
        <taxon>Streptophyta</taxon>
        <taxon>Embryophyta</taxon>
        <taxon>Tracheophyta</taxon>
        <taxon>Spermatophyta</taxon>
        <taxon>Magnoliopsida</taxon>
        <taxon>eudicotyledons</taxon>
        <taxon>Gunneridae</taxon>
        <taxon>Pentapetalae</taxon>
        <taxon>rosids</taxon>
        <taxon>fabids</taxon>
        <taxon>Fagales</taxon>
        <taxon>Fagaceae</taxon>
        <taxon>Quercus</taxon>
    </lineage>
</organism>
<evidence type="ECO:0000256" key="5">
    <source>
        <dbReference type="SAM" id="MobiDB-lite"/>
    </source>
</evidence>
<evidence type="ECO:0000256" key="4">
    <source>
        <dbReference type="PROSITE-ProRule" id="PRU00322"/>
    </source>
</evidence>
<dbReference type="SMART" id="SM00547">
    <property type="entry name" value="ZnF_RBZ"/>
    <property type="match status" value="2"/>
</dbReference>
<evidence type="ECO:0000256" key="1">
    <source>
        <dbReference type="ARBA" id="ARBA00022723"/>
    </source>
</evidence>
<reference evidence="7 8" key="1">
    <citation type="journal article" date="2016" name="G3 (Bethesda)">
        <title>First Draft Assembly and Annotation of the Genome of a California Endemic Oak Quercus lobata Nee (Fagaceae).</title>
        <authorList>
            <person name="Sork V.L."/>
            <person name="Fitz-Gibbon S.T."/>
            <person name="Puiu D."/>
            <person name="Crepeau M."/>
            <person name="Gugger P.F."/>
            <person name="Sherman R."/>
            <person name="Stevens K."/>
            <person name="Langley C.H."/>
            <person name="Pellegrini M."/>
            <person name="Salzberg S.L."/>
        </authorList>
    </citation>
    <scope>NUCLEOTIDE SEQUENCE [LARGE SCALE GENOMIC DNA]</scope>
    <source>
        <strain evidence="7 8">cv. SW786</strain>
    </source>
</reference>
<protein>
    <recommendedName>
        <fullName evidence="6">RanBP2-type domain-containing protein</fullName>
    </recommendedName>
</protein>
<dbReference type="Pfam" id="PF00641">
    <property type="entry name" value="Zn_ribbon_RanBP"/>
    <property type="match status" value="2"/>
</dbReference>
<dbReference type="PANTHER" id="PTHR23111">
    <property type="entry name" value="ZINC FINGER PROTEIN"/>
    <property type="match status" value="1"/>
</dbReference>
<dbReference type="GO" id="GO:0003729">
    <property type="term" value="F:mRNA binding"/>
    <property type="evidence" value="ECO:0007669"/>
    <property type="project" value="TreeGrafter"/>
</dbReference>
<keyword evidence="3" id="KW-0862">Zinc</keyword>
<feature type="domain" description="RanBP2-type" evidence="6">
    <location>
        <begin position="196"/>
        <end position="225"/>
    </location>
</feature>
<dbReference type="InterPro" id="IPR001876">
    <property type="entry name" value="Znf_RanBP2"/>
</dbReference>
<dbReference type="EMBL" id="LRBV02000003">
    <property type="status" value="NOT_ANNOTATED_CDS"/>
    <property type="molecule type" value="Genomic_DNA"/>
</dbReference>
<dbReference type="Gene3D" id="4.10.1060.10">
    <property type="entry name" value="Zinc finger, RanBP2-type"/>
    <property type="match status" value="2"/>
</dbReference>
<accession>A0A7N2L7L6</accession>
<evidence type="ECO:0000256" key="2">
    <source>
        <dbReference type="ARBA" id="ARBA00022771"/>
    </source>
</evidence>
<dbReference type="FunCoup" id="A0A7N2L7L6">
    <property type="interactions" value="491"/>
</dbReference>
<dbReference type="GO" id="GO:0008270">
    <property type="term" value="F:zinc ion binding"/>
    <property type="evidence" value="ECO:0007669"/>
    <property type="project" value="UniProtKB-KW"/>
</dbReference>
<dbReference type="InParanoid" id="A0A7N2L7L6"/>
<dbReference type="OMA" id="NQEARFI"/>
<sequence length="385" mass="44054">MPFAVRFLSRKDIKVIAESGCPSIDRKVVNSGKRLRAHVGIDEGNVCSFCNLRRDCERAYVKVRQDEGGRTVDVMRFLLTYGLDPITGMVDNKPCLSKLVKASVRRLLREMVECSTKELDSNLPKATPLKRVASAQGCSSLRENGHINVPMKRGDWLCPKCDFLNFAKNIKCLHCDGLFQERLRQLHEDQDHLPLKKGDWICDKCNFLNFAKNTRCLQCKEKPPKRQLNPGEWEYTSAQPPHDTGGYHNKSGMSFVKVKTEINDQPSVGQNRNRDRGSNMWRFVEDNSEVHDGSSSWNEDSGFVDFPIAGGKSDLSQNAQRREKWKSQMLERSKSTVRTRLELDEFRSTGFPRMLDFPESTDDEEMAEWFEQVQTKTKGNIPVPD</sequence>
<keyword evidence="2 4" id="KW-0863">Zinc-finger</keyword>
<dbReference type="InterPro" id="IPR036443">
    <property type="entry name" value="Znf_RanBP2_sf"/>
</dbReference>
<dbReference type="SUPFAM" id="SSF90209">
    <property type="entry name" value="Ran binding protein zinc finger-like"/>
    <property type="match status" value="2"/>
</dbReference>
<evidence type="ECO:0000259" key="6">
    <source>
        <dbReference type="PROSITE" id="PS50199"/>
    </source>
</evidence>
<feature type="region of interest" description="Disordered" evidence="5">
    <location>
        <begin position="308"/>
        <end position="327"/>
    </location>
</feature>
<name>A0A7N2L7L6_QUELO</name>
<dbReference type="Gramene" id="QL03p035510:mrna">
    <property type="protein sequence ID" value="QL03p035510:mrna"/>
    <property type="gene ID" value="QL03p035510"/>
</dbReference>
<proteinExistence type="predicted"/>
<keyword evidence="1" id="KW-0479">Metal-binding</keyword>
<dbReference type="PROSITE" id="PS50199">
    <property type="entry name" value="ZF_RANBP2_2"/>
    <property type="match status" value="2"/>
</dbReference>
<keyword evidence="8" id="KW-1185">Reference proteome</keyword>